<dbReference type="RefSeq" id="WP_089416930.1">
    <property type="nucleotide sequence ID" value="NZ_CP022423.1"/>
</dbReference>
<evidence type="ECO:0000313" key="3">
    <source>
        <dbReference type="Proteomes" id="UP000199729"/>
    </source>
</evidence>
<dbReference type="SUPFAM" id="SSF52540">
    <property type="entry name" value="P-loop containing nucleoside triphosphate hydrolases"/>
    <property type="match status" value="1"/>
</dbReference>
<dbReference type="EMBL" id="CP022423">
    <property type="protein sequence ID" value="ASM77916.1"/>
    <property type="molecule type" value="Genomic_DNA"/>
</dbReference>
<dbReference type="InterPro" id="IPR018631">
    <property type="entry name" value="AAA-ATPase-like_dom"/>
</dbReference>
<dbReference type="Proteomes" id="UP000199729">
    <property type="component" value="Chromosome"/>
</dbReference>
<protein>
    <recommendedName>
        <fullName evidence="1">AAA-ATPase-like domain-containing protein</fullName>
    </recommendedName>
</protein>
<organism evidence="2 3">
    <name type="scientific">Vitreoscilla filiformis</name>
    <dbReference type="NCBI Taxonomy" id="63"/>
    <lineage>
        <taxon>Bacteria</taxon>
        <taxon>Pseudomonadati</taxon>
        <taxon>Pseudomonadota</taxon>
        <taxon>Betaproteobacteria</taxon>
        <taxon>Neisseriales</taxon>
        <taxon>Neisseriaceae</taxon>
        <taxon>Vitreoscilla</taxon>
    </lineage>
</organism>
<dbReference type="InterPro" id="IPR012547">
    <property type="entry name" value="PDDEXK_9"/>
</dbReference>
<gene>
    <name evidence="2" type="ORF">VITFI_CDS2138</name>
</gene>
<dbReference type="KEGG" id="vff:VITFI_CDS2138"/>
<feature type="domain" description="AAA-ATPase-like" evidence="1">
    <location>
        <begin position="12"/>
        <end position="210"/>
    </location>
</feature>
<name>A0A221KFW8_VITFI</name>
<dbReference type="Pfam" id="PF08011">
    <property type="entry name" value="PDDEXK_9"/>
    <property type="match status" value="1"/>
</dbReference>
<dbReference type="PANTHER" id="PTHR34825">
    <property type="entry name" value="CONSERVED PROTEIN, WITH A WEAK D-GALACTARATE DEHYDRATASE/ALTRONATE HYDROLASE DOMAIN"/>
    <property type="match status" value="1"/>
</dbReference>
<reference evidence="2 3" key="1">
    <citation type="submission" date="2017-07" db="EMBL/GenBank/DDBJ databases">
        <title>Complete Genome Sequence of the cosmetic ferment Vitreoscilla filiformis (ATCC15551).</title>
        <authorList>
            <person name="Contreras S."/>
            <person name="Sagory-Zalkind P."/>
            <person name="Blanquart H."/>
            <person name="Iltis A."/>
            <person name="Morand S.C."/>
        </authorList>
    </citation>
    <scope>NUCLEOTIDE SEQUENCE [LARGE SCALE GENOMIC DNA]</scope>
    <source>
        <strain evidence="2 3">ATCC 15551</strain>
    </source>
</reference>
<dbReference type="PANTHER" id="PTHR34825:SF1">
    <property type="entry name" value="AAA-ATPASE-LIKE DOMAIN-CONTAINING PROTEIN"/>
    <property type="match status" value="1"/>
</dbReference>
<proteinExistence type="predicted"/>
<evidence type="ECO:0000313" key="2">
    <source>
        <dbReference type="EMBL" id="ASM77916.1"/>
    </source>
</evidence>
<evidence type="ECO:0000259" key="1">
    <source>
        <dbReference type="Pfam" id="PF09820"/>
    </source>
</evidence>
<sequence>MSRSTATRCKLPIGIQTFREIREDGHYYVDKTGQVLDLIESGKHYFLSRPRRFGKSLLLDTFKALFEGQQALFTGLAAETRWDWTRHHPVIRIDFGGGVLQTRSELDRRIDEILLDVQRELGITDLPGYTSLTGRFAELIRQAHAKFGAPAVVLVDEYDKPILDNITDRDTATAMREGLRNLYSVLKGADAHLKFVFITGVSKFSKVSLFSGLNNLTDITLDAPYSALCGYTDEDLDTVFAPELPGLDRDEIRRWYNGYNWGGTSVYNPFDVLLLFRSREFRPYWFETGTPTFLIKLLTERHWFTPDLAQTVATETLLSAFDVDMIESEALLFQAGYLTIDSVWVIPGRREFTLKYPNKEVQASLNDSLLRTLTGGARYSERQVSRLYRLLQAQDVSALRELFHAFFASIPHDWYRNSPIAQYEGYWASVFYSHFAALGLDITLEDTTNHGRIDMAVMFGAAVWIFEFKVVELVPEGQALAQIQARGYADKYRSRSGPIHLVGVEFSKAGRNIVGFASETLPGGLTASLP</sequence>
<dbReference type="AlphaFoldDB" id="A0A221KFW8"/>
<dbReference type="InterPro" id="IPR027417">
    <property type="entry name" value="P-loop_NTPase"/>
</dbReference>
<dbReference type="Pfam" id="PF09820">
    <property type="entry name" value="AAA-ATPase_like"/>
    <property type="match status" value="1"/>
</dbReference>
<dbReference type="OrthoDB" id="9146397at2"/>
<accession>A0A221KFW8</accession>
<keyword evidence="3" id="KW-1185">Reference proteome</keyword>